<evidence type="ECO:0000313" key="6">
    <source>
        <dbReference type="Proteomes" id="UP001252875"/>
    </source>
</evidence>
<evidence type="ECO:0000259" key="4">
    <source>
        <dbReference type="Pfam" id="PF13354"/>
    </source>
</evidence>
<organism evidence="5 6">
    <name type="scientific">Enterococcus hulanensis</name>
    <dbReference type="NCBI Taxonomy" id="2559929"/>
    <lineage>
        <taxon>Bacteria</taxon>
        <taxon>Bacillati</taxon>
        <taxon>Bacillota</taxon>
        <taxon>Bacilli</taxon>
        <taxon>Lactobacillales</taxon>
        <taxon>Enterococcaceae</taxon>
        <taxon>Enterococcus</taxon>
    </lineage>
</organism>
<dbReference type="PANTHER" id="PTHR35333">
    <property type="entry name" value="BETA-LACTAMASE"/>
    <property type="match status" value="1"/>
</dbReference>
<dbReference type="EMBL" id="JARPYI010000008">
    <property type="protein sequence ID" value="MDT2600963.1"/>
    <property type="molecule type" value="Genomic_DNA"/>
</dbReference>
<feature type="region of interest" description="Disordered" evidence="1">
    <location>
        <begin position="98"/>
        <end position="132"/>
    </location>
</feature>
<evidence type="ECO:0000256" key="1">
    <source>
        <dbReference type="SAM" id="MobiDB-lite"/>
    </source>
</evidence>
<dbReference type="InterPro" id="IPR045155">
    <property type="entry name" value="Beta-lactam_cat"/>
</dbReference>
<protein>
    <submittedName>
        <fullName evidence="5">Serine hydrolase</fullName>
    </submittedName>
</protein>
<feature type="transmembrane region" description="Helical" evidence="2">
    <location>
        <begin position="69"/>
        <end position="90"/>
    </location>
</feature>
<dbReference type="Proteomes" id="UP001252875">
    <property type="component" value="Unassembled WGS sequence"/>
</dbReference>
<dbReference type="Pfam" id="PF13240">
    <property type="entry name" value="Zn_Ribbon_1"/>
    <property type="match status" value="1"/>
</dbReference>
<feature type="domain" description="Zinc-ribbon" evidence="3">
    <location>
        <begin position="3"/>
        <end position="23"/>
    </location>
</feature>
<dbReference type="PANTHER" id="PTHR35333:SF3">
    <property type="entry name" value="BETA-LACTAMASE-TYPE TRANSPEPTIDASE FOLD CONTAINING PROTEIN"/>
    <property type="match status" value="1"/>
</dbReference>
<evidence type="ECO:0000256" key="2">
    <source>
        <dbReference type="SAM" id="Phobius"/>
    </source>
</evidence>
<dbReference type="SUPFAM" id="SSF56601">
    <property type="entry name" value="beta-lactamase/transpeptidase-like"/>
    <property type="match status" value="1"/>
</dbReference>
<keyword evidence="2" id="KW-0472">Membrane</keyword>
<proteinExistence type="predicted"/>
<dbReference type="Gene3D" id="3.40.710.10">
    <property type="entry name" value="DD-peptidase/beta-lactamase superfamily"/>
    <property type="match status" value="1"/>
</dbReference>
<name>A0ABU3F360_9ENTE</name>
<dbReference type="RefSeq" id="WP_311822948.1">
    <property type="nucleotide sequence ID" value="NZ_JARPYF010000008.1"/>
</dbReference>
<comment type="caution">
    <text evidence="5">The sequence shown here is derived from an EMBL/GenBank/DDBJ whole genome shotgun (WGS) entry which is preliminary data.</text>
</comment>
<gene>
    <name evidence="5" type="ORF">P7D85_14345</name>
</gene>
<keyword evidence="5" id="KW-0378">Hydrolase</keyword>
<feature type="domain" description="Beta-lactamase class A catalytic" evidence="4">
    <location>
        <begin position="163"/>
        <end position="366"/>
    </location>
</feature>
<sequence>MAYCEECGKKLTDDVSFCEYCGTLVKQKNQNDMNEYDEIEEPQFELVTEVIPEEEQARKTQEKPPKRKWIVAAVLAILVIVVGGGGYWWFNHDNKKPAVQSSETNESTSSSMTKESTSISTEQSTQSAFNKQEVSNLADSTVGKLSNKTGVFVSMIDEKNIDYEKSGTTPIRAASIIKLFLLEAFYREVNEGTIRLDEPYVLKDTDKVSGTGVLQNYAEGTELTYEDLIRHMIVDSDNTAGNIIMNILGGPENTTKFIHNQGFNDTRIERKFVDSTALAAGKDNYTSAVDVGNLLKKIYQRKAVSPQYDQQMLEILKYNKNHSKLPKEIDSEVNVYNKTGEYTDYGVQNDACIFETNRNAYVVVVLSEDGDESQQVSAMNELGRQLCELLGKEKGE</sequence>
<dbReference type="GO" id="GO:0016787">
    <property type="term" value="F:hydrolase activity"/>
    <property type="evidence" value="ECO:0007669"/>
    <property type="project" value="UniProtKB-KW"/>
</dbReference>
<dbReference type="InterPro" id="IPR000871">
    <property type="entry name" value="Beta-lactam_class-A"/>
</dbReference>
<dbReference type="InterPro" id="IPR026870">
    <property type="entry name" value="Zinc_ribbon_dom"/>
</dbReference>
<evidence type="ECO:0000313" key="5">
    <source>
        <dbReference type="EMBL" id="MDT2600963.1"/>
    </source>
</evidence>
<keyword evidence="2" id="KW-0812">Transmembrane</keyword>
<dbReference type="Pfam" id="PF13354">
    <property type="entry name" value="Beta-lactamase2"/>
    <property type="match status" value="1"/>
</dbReference>
<keyword evidence="6" id="KW-1185">Reference proteome</keyword>
<keyword evidence="2" id="KW-1133">Transmembrane helix</keyword>
<reference evidence="5 6" key="1">
    <citation type="submission" date="2023-03" db="EMBL/GenBank/DDBJ databases">
        <authorList>
            <person name="Shen W."/>
            <person name="Cai J."/>
        </authorList>
    </citation>
    <scope>NUCLEOTIDE SEQUENCE [LARGE SCALE GENOMIC DNA]</scope>
    <source>
        <strain evidence="5 6">D6-4</strain>
    </source>
</reference>
<evidence type="ECO:0000259" key="3">
    <source>
        <dbReference type="Pfam" id="PF13240"/>
    </source>
</evidence>
<feature type="compositionally biased region" description="Low complexity" evidence="1">
    <location>
        <begin position="101"/>
        <end position="127"/>
    </location>
</feature>
<accession>A0ABU3F360</accession>
<dbReference type="InterPro" id="IPR012338">
    <property type="entry name" value="Beta-lactam/transpept-like"/>
</dbReference>